<dbReference type="AlphaFoldDB" id="X1CVG8"/>
<feature type="transmembrane region" description="Helical" evidence="1">
    <location>
        <begin position="74"/>
        <end position="92"/>
    </location>
</feature>
<accession>X1CVG8</accession>
<name>X1CVG8_9ZZZZ</name>
<proteinExistence type="predicted"/>
<evidence type="ECO:0000256" key="1">
    <source>
        <dbReference type="SAM" id="Phobius"/>
    </source>
</evidence>
<feature type="transmembrane region" description="Helical" evidence="1">
    <location>
        <begin position="42"/>
        <end position="62"/>
    </location>
</feature>
<reference evidence="2" key="1">
    <citation type="journal article" date="2014" name="Front. Microbiol.">
        <title>High frequency of phylogenetically diverse reductive dehalogenase-homologous genes in deep subseafloor sedimentary metagenomes.</title>
        <authorList>
            <person name="Kawai M."/>
            <person name="Futagami T."/>
            <person name="Toyoda A."/>
            <person name="Takaki Y."/>
            <person name="Nishi S."/>
            <person name="Hori S."/>
            <person name="Arai W."/>
            <person name="Tsubouchi T."/>
            <person name="Morono Y."/>
            <person name="Uchiyama I."/>
            <person name="Ito T."/>
            <person name="Fujiyama A."/>
            <person name="Inagaki F."/>
            <person name="Takami H."/>
        </authorList>
    </citation>
    <scope>NUCLEOTIDE SEQUENCE</scope>
    <source>
        <strain evidence="2">Expedition CK06-06</strain>
    </source>
</reference>
<feature type="transmembrane region" description="Helical" evidence="1">
    <location>
        <begin position="15"/>
        <end position="35"/>
    </location>
</feature>
<evidence type="ECO:0000313" key="2">
    <source>
        <dbReference type="EMBL" id="GAG88191.1"/>
    </source>
</evidence>
<keyword evidence="1" id="KW-1133">Transmembrane helix</keyword>
<sequence>MGLQSLPVAFGIDTAKWICAGTVTVTQLGVAGYLATIGENTYVAVLLALILPQIYFQATLLIPDPVGNDVKYQASAQPFFVFGILATALCLGHHDFGDVVA</sequence>
<dbReference type="InterPro" id="IPR050475">
    <property type="entry name" value="Prenyltransferase_related"/>
</dbReference>
<comment type="caution">
    <text evidence="2">The sequence shown here is derived from an EMBL/GenBank/DDBJ whole genome shotgun (WGS) entry which is preliminary data.</text>
</comment>
<gene>
    <name evidence="2" type="ORF">S01H4_26875</name>
</gene>
<dbReference type="EMBL" id="BART01013029">
    <property type="protein sequence ID" value="GAG88191.1"/>
    <property type="molecule type" value="Genomic_DNA"/>
</dbReference>
<organism evidence="2">
    <name type="scientific">marine sediment metagenome</name>
    <dbReference type="NCBI Taxonomy" id="412755"/>
    <lineage>
        <taxon>unclassified sequences</taxon>
        <taxon>metagenomes</taxon>
        <taxon>ecological metagenomes</taxon>
    </lineage>
</organism>
<dbReference type="PANTHER" id="PTHR42723">
    <property type="entry name" value="CHLOROPHYLL SYNTHASE"/>
    <property type="match status" value="1"/>
</dbReference>
<keyword evidence="1" id="KW-0812">Transmembrane</keyword>
<protein>
    <submittedName>
        <fullName evidence="2">Uncharacterized protein</fullName>
    </submittedName>
</protein>
<keyword evidence="1" id="KW-0472">Membrane</keyword>
<dbReference type="PANTHER" id="PTHR42723:SF1">
    <property type="entry name" value="CHLOROPHYLL SYNTHASE, CHLOROPLASTIC"/>
    <property type="match status" value="1"/>
</dbReference>